<dbReference type="EMBL" id="BMJB01000003">
    <property type="protein sequence ID" value="GGA79125.1"/>
    <property type="molecule type" value="Genomic_DNA"/>
</dbReference>
<dbReference type="Proteomes" id="UP000648801">
    <property type="component" value="Unassembled WGS sequence"/>
</dbReference>
<feature type="compositionally biased region" description="Polar residues" evidence="1">
    <location>
        <begin position="230"/>
        <end position="247"/>
    </location>
</feature>
<feature type="domain" description="Putative zinc-finger" evidence="2">
    <location>
        <begin position="2"/>
        <end position="29"/>
    </location>
</feature>
<evidence type="ECO:0000313" key="4">
    <source>
        <dbReference type="Proteomes" id="UP000648801"/>
    </source>
</evidence>
<evidence type="ECO:0000313" key="3">
    <source>
        <dbReference type="EMBL" id="GGA79125.1"/>
    </source>
</evidence>
<reference evidence="3" key="2">
    <citation type="submission" date="2020-09" db="EMBL/GenBank/DDBJ databases">
        <authorList>
            <person name="Sun Q."/>
            <person name="Zhou Y."/>
        </authorList>
    </citation>
    <scope>NUCLEOTIDE SEQUENCE</scope>
    <source>
        <strain evidence="3">CGMCC 1.15447</strain>
    </source>
</reference>
<protein>
    <recommendedName>
        <fullName evidence="2">Putative zinc-finger domain-containing protein</fullName>
    </recommendedName>
</protein>
<gene>
    <name evidence="3" type="ORF">GCM10011507_32940</name>
</gene>
<dbReference type="Gene3D" id="1.10.10.1320">
    <property type="entry name" value="Anti-sigma factor, zinc-finger domain"/>
    <property type="match status" value="1"/>
</dbReference>
<name>A0A916S1L0_9BACT</name>
<comment type="caution">
    <text evidence="3">The sequence shown here is derived from an EMBL/GenBank/DDBJ whole genome shotgun (WGS) entry which is preliminary data.</text>
</comment>
<proteinExistence type="predicted"/>
<evidence type="ECO:0000256" key="1">
    <source>
        <dbReference type="SAM" id="MobiDB-lite"/>
    </source>
</evidence>
<evidence type="ECO:0000259" key="2">
    <source>
        <dbReference type="Pfam" id="PF13490"/>
    </source>
</evidence>
<sequence length="313" mass="33496">MLADALDGTLSADDQATFDLHIASCPGCRAMLGDAERGMEWMEMLKSVPPEPSAALVERIFAETTGRAAEEASAARAAREQRRQASTLLGHPIPSDSHTDAQPVAAFSGNVIPFRTRFVRGLRSMGQTMLQPRLAMTAAMAFFSVALTMNLTGVRLSSLRPSDFTPSSILRSCYSAKARVVRYSDNLRVVYELESRVRDLQHSSDEDFPASTSGPQNSPATTSPQPTPTGAEQQPDGQKPASQSPQTDQEKQSRPKPGSGTSQREMPGGSLLFTGPAHRRGTLSASLVNTDVFLSGRVSSGLFPSVKDEGGLV</sequence>
<dbReference type="AlphaFoldDB" id="A0A916S1L0"/>
<keyword evidence="4" id="KW-1185">Reference proteome</keyword>
<reference evidence="3" key="1">
    <citation type="journal article" date="2014" name="Int. J. Syst. Evol. Microbiol.">
        <title>Complete genome sequence of Corynebacterium casei LMG S-19264T (=DSM 44701T), isolated from a smear-ripened cheese.</title>
        <authorList>
            <consortium name="US DOE Joint Genome Institute (JGI-PGF)"/>
            <person name="Walter F."/>
            <person name="Albersmeier A."/>
            <person name="Kalinowski J."/>
            <person name="Ruckert C."/>
        </authorList>
    </citation>
    <scope>NUCLEOTIDE SEQUENCE</scope>
    <source>
        <strain evidence="3">CGMCC 1.15447</strain>
    </source>
</reference>
<accession>A0A916S1L0</accession>
<dbReference type="InterPro" id="IPR027383">
    <property type="entry name" value="Znf_put"/>
</dbReference>
<feature type="compositionally biased region" description="Low complexity" evidence="1">
    <location>
        <begin position="215"/>
        <end position="224"/>
    </location>
</feature>
<dbReference type="Pfam" id="PF13490">
    <property type="entry name" value="zf-HC2"/>
    <property type="match status" value="1"/>
</dbReference>
<organism evidence="3 4">
    <name type="scientific">Edaphobacter acidisoli</name>
    <dbReference type="NCBI Taxonomy" id="2040573"/>
    <lineage>
        <taxon>Bacteria</taxon>
        <taxon>Pseudomonadati</taxon>
        <taxon>Acidobacteriota</taxon>
        <taxon>Terriglobia</taxon>
        <taxon>Terriglobales</taxon>
        <taxon>Acidobacteriaceae</taxon>
        <taxon>Edaphobacter</taxon>
    </lineage>
</organism>
<dbReference type="InterPro" id="IPR041916">
    <property type="entry name" value="Anti_sigma_zinc_sf"/>
</dbReference>
<feature type="region of interest" description="Disordered" evidence="1">
    <location>
        <begin position="200"/>
        <end position="277"/>
    </location>
</feature>